<feature type="region of interest" description="Disordered" evidence="1">
    <location>
        <begin position="1"/>
        <end position="71"/>
    </location>
</feature>
<dbReference type="InterPro" id="IPR020100">
    <property type="entry name" value="Glc-repressible_Grg1"/>
</dbReference>
<evidence type="ECO:0000256" key="1">
    <source>
        <dbReference type="SAM" id="MobiDB-lite"/>
    </source>
</evidence>
<dbReference type="PANTHER" id="PTHR38789:SF1">
    <property type="entry name" value="GLUCOSE-REPRESSIBLE GENE PROTEIN-RELATED"/>
    <property type="match status" value="1"/>
</dbReference>
<dbReference type="AlphaFoldDB" id="A0A423X766"/>
<dbReference type="Proteomes" id="UP000285146">
    <property type="component" value="Unassembled WGS sequence"/>
</dbReference>
<evidence type="ECO:0000313" key="2">
    <source>
        <dbReference type="EMBL" id="ROW11755.1"/>
    </source>
</evidence>
<name>A0A423X766_9PEZI</name>
<dbReference type="OrthoDB" id="10039103at2759"/>
<sequence length="71" mass="7497">METIKNTANYVADKVQGTGHEASKEANKNVAKDSNVSLGNRAEAGVDAIKDKAHESKSDASAESNKQKATH</sequence>
<organism evidence="2 3">
    <name type="scientific">Cytospora leucostoma</name>
    <dbReference type="NCBI Taxonomy" id="1230097"/>
    <lineage>
        <taxon>Eukaryota</taxon>
        <taxon>Fungi</taxon>
        <taxon>Dikarya</taxon>
        <taxon>Ascomycota</taxon>
        <taxon>Pezizomycotina</taxon>
        <taxon>Sordariomycetes</taxon>
        <taxon>Sordariomycetidae</taxon>
        <taxon>Diaporthales</taxon>
        <taxon>Cytosporaceae</taxon>
        <taxon>Cytospora</taxon>
    </lineage>
</organism>
<gene>
    <name evidence="2" type="ORF">VPNG_05619</name>
</gene>
<comment type="caution">
    <text evidence="2">The sequence shown here is derived from an EMBL/GenBank/DDBJ whole genome shotgun (WGS) entry which is preliminary data.</text>
</comment>
<dbReference type="PANTHER" id="PTHR38789">
    <property type="entry name" value="REPRESSIBLE PROTEIN GRG1, PUTATIVE (AFU_ORTHOLOGUE AFUA_5G14210)-RELATED"/>
    <property type="match status" value="1"/>
</dbReference>
<dbReference type="InParanoid" id="A0A423X766"/>
<accession>A0A423X766</accession>
<evidence type="ECO:0000313" key="3">
    <source>
        <dbReference type="Proteomes" id="UP000285146"/>
    </source>
</evidence>
<feature type="compositionally biased region" description="Basic and acidic residues" evidence="1">
    <location>
        <begin position="21"/>
        <end position="31"/>
    </location>
</feature>
<dbReference type="Pfam" id="PF11034">
    <property type="entry name" value="Grg1"/>
    <property type="match status" value="1"/>
</dbReference>
<keyword evidence="3" id="KW-1185">Reference proteome</keyword>
<feature type="compositionally biased region" description="Basic and acidic residues" evidence="1">
    <location>
        <begin position="48"/>
        <end position="60"/>
    </location>
</feature>
<protein>
    <recommendedName>
        <fullName evidence="4">Glucose-repressible protein</fullName>
    </recommendedName>
</protein>
<evidence type="ECO:0008006" key="4">
    <source>
        <dbReference type="Google" id="ProtNLM"/>
    </source>
</evidence>
<reference evidence="2 3" key="1">
    <citation type="submission" date="2015-09" db="EMBL/GenBank/DDBJ databases">
        <title>Host preference determinants of Valsa canker pathogens revealed by comparative genomics.</title>
        <authorList>
            <person name="Yin Z."/>
            <person name="Huang L."/>
        </authorList>
    </citation>
    <scope>NUCLEOTIDE SEQUENCE [LARGE SCALE GENOMIC DNA]</scope>
    <source>
        <strain evidence="2 3">SXYLt</strain>
    </source>
</reference>
<dbReference type="EMBL" id="LKEB01000026">
    <property type="protein sequence ID" value="ROW11755.1"/>
    <property type="molecule type" value="Genomic_DNA"/>
</dbReference>
<proteinExistence type="predicted"/>